<gene>
    <name evidence="2" type="ORF">PBT88_15930</name>
</gene>
<feature type="domain" description="AAA" evidence="1">
    <location>
        <begin position="2"/>
        <end position="167"/>
    </location>
</feature>
<dbReference type="InterPro" id="IPR025669">
    <property type="entry name" value="AAA_dom"/>
</dbReference>
<evidence type="ECO:0000313" key="3">
    <source>
        <dbReference type="Proteomes" id="UP001210865"/>
    </source>
</evidence>
<organism evidence="2 3">
    <name type="scientific">Sphingomonas abietis</name>
    <dbReference type="NCBI Taxonomy" id="3012344"/>
    <lineage>
        <taxon>Bacteria</taxon>
        <taxon>Pseudomonadati</taxon>
        <taxon>Pseudomonadota</taxon>
        <taxon>Alphaproteobacteria</taxon>
        <taxon>Sphingomonadales</taxon>
        <taxon>Sphingomonadaceae</taxon>
        <taxon>Sphingomonas</taxon>
    </lineage>
</organism>
<proteinExistence type="predicted"/>
<dbReference type="Proteomes" id="UP001210865">
    <property type="component" value="Chromosome"/>
</dbReference>
<dbReference type="Pfam" id="PF13614">
    <property type="entry name" value="AAA_31"/>
    <property type="match status" value="1"/>
</dbReference>
<sequence>MATIAVYSLKGGVGKTTLAVSLAWCAASSARRTLLWDLDPQAASSWLLGASAPGKEEAQAVFTREAEPSDLVRPTGIDNLSILPADRSLRGLDRLFHDLDKRKRLAKLAERLGKGWDRTVLDCPPGLTDTADQALRAATLIIVPVIPSPLARRAFDDVVAHLRETHGKVAPMLPVFNMVDRRRLLHRAAIAEQPDWPIVPMASALESMTAAAPLSGPFPASSVAGPAISRLWRGIEKRLAP</sequence>
<dbReference type="Gene3D" id="3.40.50.300">
    <property type="entry name" value="P-loop containing nucleotide triphosphate hydrolases"/>
    <property type="match status" value="1"/>
</dbReference>
<dbReference type="CDD" id="cd02042">
    <property type="entry name" value="ParAB_family"/>
    <property type="match status" value="1"/>
</dbReference>
<name>A0ABY7NM53_9SPHN</name>
<reference evidence="2 3" key="1">
    <citation type="submission" date="2022-12" db="EMBL/GenBank/DDBJ databases">
        <title>Sphingomonas abieness sp. nov., an endophytic bacterium isolated from Abies koreana.</title>
        <authorList>
            <person name="Jiang L."/>
            <person name="Lee J."/>
        </authorList>
    </citation>
    <scope>NUCLEOTIDE SEQUENCE [LARGE SCALE GENOMIC DNA]</scope>
    <source>
        <strain evidence="3">PAMB 00755</strain>
    </source>
</reference>
<dbReference type="InterPro" id="IPR050678">
    <property type="entry name" value="DNA_Partitioning_ATPase"/>
</dbReference>
<keyword evidence="3" id="KW-1185">Reference proteome</keyword>
<dbReference type="InterPro" id="IPR027417">
    <property type="entry name" value="P-loop_NTPase"/>
</dbReference>
<dbReference type="PANTHER" id="PTHR13696:SF52">
    <property type="entry name" value="PARA FAMILY PROTEIN CT_582"/>
    <property type="match status" value="1"/>
</dbReference>
<dbReference type="EMBL" id="CP115174">
    <property type="protein sequence ID" value="WBO21652.1"/>
    <property type="molecule type" value="Genomic_DNA"/>
</dbReference>
<evidence type="ECO:0000313" key="2">
    <source>
        <dbReference type="EMBL" id="WBO21652.1"/>
    </source>
</evidence>
<dbReference type="RefSeq" id="WP_270076300.1">
    <property type="nucleotide sequence ID" value="NZ_CP115174.1"/>
</dbReference>
<dbReference type="SUPFAM" id="SSF52540">
    <property type="entry name" value="P-loop containing nucleoside triphosphate hydrolases"/>
    <property type="match status" value="1"/>
</dbReference>
<accession>A0ABY7NM53</accession>
<protein>
    <submittedName>
        <fullName evidence="2">ParA family protein</fullName>
    </submittedName>
</protein>
<dbReference type="PANTHER" id="PTHR13696">
    <property type="entry name" value="P-LOOP CONTAINING NUCLEOSIDE TRIPHOSPHATE HYDROLASE"/>
    <property type="match status" value="1"/>
</dbReference>
<evidence type="ECO:0000259" key="1">
    <source>
        <dbReference type="Pfam" id="PF13614"/>
    </source>
</evidence>